<gene>
    <name evidence="2" type="ORF">LCGC14_0290920</name>
</gene>
<evidence type="ECO:0000313" key="2">
    <source>
        <dbReference type="EMBL" id="KKN84278.1"/>
    </source>
</evidence>
<dbReference type="AlphaFoldDB" id="A0A0F9WZ26"/>
<feature type="transmembrane region" description="Helical" evidence="1">
    <location>
        <begin position="49"/>
        <end position="70"/>
    </location>
</feature>
<feature type="transmembrane region" description="Helical" evidence="1">
    <location>
        <begin position="110"/>
        <end position="130"/>
    </location>
</feature>
<comment type="caution">
    <text evidence="2">The sequence shown here is derived from an EMBL/GenBank/DDBJ whole genome shotgun (WGS) entry which is preliminary data.</text>
</comment>
<protein>
    <submittedName>
        <fullName evidence="2">Uncharacterized protein</fullName>
    </submittedName>
</protein>
<proteinExistence type="predicted"/>
<feature type="transmembrane region" description="Helical" evidence="1">
    <location>
        <begin position="7"/>
        <end position="29"/>
    </location>
</feature>
<accession>A0A0F9WZ26</accession>
<dbReference type="EMBL" id="LAZR01000173">
    <property type="protein sequence ID" value="KKN84278.1"/>
    <property type="molecule type" value="Genomic_DNA"/>
</dbReference>
<organism evidence="2">
    <name type="scientific">marine sediment metagenome</name>
    <dbReference type="NCBI Taxonomy" id="412755"/>
    <lineage>
        <taxon>unclassified sequences</taxon>
        <taxon>metagenomes</taxon>
        <taxon>ecological metagenomes</taxon>
    </lineage>
</organism>
<sequence length="139" mass="15958">MELKKRFNILLFGLIGPILLIISEFYPWFSSENLIELFILLTSVQIENSFLFLFPLISGILCLLAIFLIIYKTEFRIRAVILSFVGLGFQLIFFIDYISQVIEFLPDAYLGFYLGVIGFLLIIVNLIYLLSKTEKISGG</sequence>
<keyword evidence="1" id="KW-0812">Transmembrane</keyword>
<evidence type="ECO:0000256" key="1">
    <source>
        <dbReference type="SAM" id="Phobius"/>
    </source>
</evidence>
<name>A0A0F9WZ26_9ZZZZ</name>
<keyword evidence="1" id="KW-1133">Transmembrane helix</keyword>
<reference evidence="2" key="1">
    <citation type="journal article" date="2015" name="Nature">
        <title>Complex archaea that bridge the gap between prokaryotes and eukaryotes.</title>
        <authorList>
            <person name="Spang A."/>
            <person name="Saw J.H."/>
            <person name="Jorgensen S.L."/>
            <person name="Zaremba-Niedzwiedzka K."/>
            <person name="Martijn J."/>
            <person name="Lind A.E."/>
            <person name="van Eijk R."/>
            <person name="Schleper C."/>
            <person name="Guy L."/>
            <person name="Ettema T.J."/>
        </authorList>
    </citation>
    <scope>NUCLEOTIDE SEQUENCE</scope>
</reference>
<feature type="transmembrane region" description="Helical" evidence="1">
    <location>
        <begin position="77"/>
        <end position="98"/>
    </location>
</feature>
<keyword evidence="1" id="KW-0472">Membrane</keyword>